<reference evidence="2 3" key="1">
    <citation type="submission" date="2019-07" db="EMBL/GenBank/DDBJ databases">
        <title>The pathways for chlorine oxyanion respiration interact through the shared metabolite chlorate.</title>
        <authorList>
            <person name="Barnum T.P."/>
            <person name="Cheng Y."/>
            <person name="Hill K.A."/>
            <person name="Lucas L.N."/>
            <person name="Carlson H.K."/>
            <person name="Coates J.D."/>
        </authorList>
    </citation>
    <scope>NUCLEOTIDE SEQUENCE [LARGE SCALE GENOMIC DNA]</scope>
    <source>
        <strain evidence="2 3">BK-1</strain>
    </source>
</reference>
<feature type="transmembrane region" description="Helical" evidence="1">
    <location>
        <begin position="49"/>
        <end position="76"/>
    </location>
</feature>
<evidence type="ECO:0000313" key="2">
    <source>
        <dbReference type="EMBL" id="TVO74843.1"/>
    </source>
</evidence>
<name>A0A558DMY3_9GAMM</name>
<keyword evidence="3" id="KW-1185">Reference proteome</keyword>
<accession>A0A558DMY3</accession>
<evidence type="ECO:0000256" key="1">
    <source>
        <dbReference type="SAM" id="Phobius"/>
    </source>
</evidence>
<dbReference type="RefSeq" id="WP_144358929.1">
    <property type="nucleotide sequence ID" value="NZ_VMNH01000010.1"/>
</dbReference>
<gene>
    <name evidence="2" type="ORF">FHP88_10125</name>
</gene>
<dbReference type="PANTHER" id="PTHR31876:SF26">
    <property type="entry name" value="PROTEIN LIKE COV 2"/>
    <property type="match status" value="1"/>
</dbReference>
<organism evidence="2 3">
    <name type="scientific">Sedimenticola selenatireducens</name>
    <dbReference type="NCBI Taxonomy" id="191960"/>
    <lineage>
        <taxon>Bacteria</taxon>
        <taxon>Pseudomonadati</taxon>
        <taxon>Pseudomonadota</taxon>
        <taxon>Gammaproteobacteria</taxon>
        <taxon>Chromatiales</taxon>
        <taxon>Sedimenticolaceae</taxon>
        <taxon>Sedimenticola</taxon>
    </lineage>
</organism>
<comment type="caution">
    <text evidence="2">The sequence shown here is derived from an EMBL/GenBank/DDBJ whole genome shotgun (WGS) entry which is preliminary data.</text>
</comment>
<dbReference type="InterPro" id="IPR007462">
    <property type="entry name" value="COV1-like"/>
</dbReference>
<evidence type="ECO:0000313" key="3">
    <source>
        <dbReference type="Proteomes" id="UP000316649"/>
    </source>
</evidence>
<keyword evidence="1" id="KW-0472">Membrane</keyword>
<sequence length="214" mass="23571">MRFFRRYLVAGLLVWVPLGITLLVVRMLVRWLDGTLQLVPEAYRPENLLGFSIPGIGIVISLLIVFVTGVLVANLFGRSLISVWEQLLARIPLVRSVYSGAKQLAETMFSEAGQSFRKVLLVEFPRKGLWTLAFQTGTDVGEAQRKTGHDVINVYVPTTPNPTGGYFVMVPREDVIELEMSVDDGLKMLMSMGAVVPHSLPSGVPESSSVKPAE</sequence>
<dbReference type="Proteomes" id="UP000316649">
    <property type="component" value="Unassembled WGS sequence"/>
</dbReference>
<dbReference type="PANTHER" id="PTHR31876">
    <property type="entry name" value="COV-LIKE PROTEIN 1"/>
    <property type="match status" value="1"/>
</dbReference>
<feature type="transmembrane region" description="Helical" evidence="1">
    <location>
        <begin position="7"/>
        <end position="29"/>
    </location>
</feature>
<dbReference type="EMBL" id="VMNH01000010">
    <property type="protein sequence ID" value="TVO74843.1"/>
    <property type="molecule type" value="Genomic_DNA"/>
</dbReference>
<protein>
    <submittedName>
        <fullName evidence="2">DUF502 domain-containing protein</fullName>
    </submittedName>
</protein>
<dbReference type="OrthoDB" id="9780267at2"/>
<dbReference type="AlphaFoldDB" id="A0A558DMY3"/>
<keyword evidence="1" id="KW-1133">Transmembrane helix</keyword>
<proteinExistence type="predicted"/>
<dbReference type="Pfam" id="PF04367">
    <property type="entry name" value="DUF502"/>
    <property type="match status" value="1"/>
</dbReference>
<keyword evidence="1" id="KW-0812">Transmembrane</keyword>